<dbReference type="PROSITE" id="PS50110">
    <property type="entry name" value="RESPONSE_REGULATORY"/>
    <property type="match status" value="1"/>
</dbReference>
<protein>
    <recommendedName>
        <fullName evidence="2">histidine kinase</fullName>
        <ecNumber evidence="2">2.7.13.3</ecNumber>
    </recommendedName>
</protein>
<dbReference type="EMBL" id="QFYQ01000001">
    <property type="protein sequence ID" value="RAK56312.1"/>
    <property type="molecule type" value="Genomic_DNA"/>
</dbReference>
<dbReference type="OrthoDB" id="9764438at2"/>
<proteinExistence type="predicted"/>
<feature type="domain" description="Response regulatory" evidence="9">
    <location>
        <begin position="469"/>
        <end position="584"/>
    </location>
</feature>
<evidence type="ECO:0000259" key="9">
    <source>
        <dbReference type="PROSITE" id="PS50110"/>
    </source>
</evidence>
<keyword evidence="4" id="KW-0808">Transferase</keyword>
<dbReference type="Proteomes" id="UP000249254">
    <property type="component" value="Unassembled WGS sequence"/>
</dbReference>
<feature type="transmembrane region" description="Helical" evidence="7">
    <location>
        <begin position="87"/>
        <end position="108"/>
    </location>
</feature>
<dbReference type="GO" id="GO:0005886">
    <property type="term" value="C:plasma membrane"/>
    <property type="evidence" value="ECO:0007669"/>
    <property type="project" value="TreeGrafter"/>
</dbReference>
<evidence type="ECO:0000259" key="8">
    <source>
        <dbReference type="PROSITE" id="PS50109"/>
    </source>
</evidence>
<comment type="caution">
    <text evidence="10">The sequence shown here is derived from an EMBL/GenBank/DDBJ whole genome shotgun (WGS) entry which is preliminary data.</text>
</comment>
<evidence type="ECO:0000256" key="3">
    <source>
        <dbReference type="ARBA" id="ARBA00022553"/>
    </source>
</evidence>
<dbReference type="SMART" id="SM00388">
    <property type="entry name" value="HisKA"/>
    <property type="match status" value="1"/>
</dbReference>
<evidence type="ECO:0000256" key="5">
    <source>
        <dbReference type="ARBA" id="ARBA00022777"/>
    </source>
</evidence>
<dbReference type="InterPro" id="IPR036890">
    <property type="entry name" value="HATPase_C_sf"/>
</dbReference>
<dbReference type="InterPro" id="IPR003594">
    <property type="entry name" value="HATPase_dom"/>
</dbReference>
<feature type="transmembrane region" description="Helical" evidence="7">
    <location>
        <begin position="164"/>
        <end position="182"/>
    </location>
</feature>
<evidence type="ECO:0000256" key="2">
    <source>
        <dbReference type="ARBA" id="ARBA00012438"/>
    </source>
</evidence>
<evidence type="ECO:0000313" key="11">
    <source>
        <dbReference type="Proteomes" id="UP000249254"/>
    </source>
</evidence>
<comment type="caution">
    <text evidence="6">Lacks conserved residue(s) required for the propagation of feature annotation.</text>
</comment>
<keyword evidence="3" id="KW-0597">Phosphoprotein</keyword>
<dbReference type="PRINTS" id="PR00344">
    <property type="entry name" value="BCTRLSENSOR"/>
</dbReference>
<dbReference type="GO" id="GO:0000155">
    <property type="term" value="F:phosphorelay sensor kinase activity"/>
    <property type="evidence" value="ECO:0007669"/>
    <property type="project" value="InterPro"/>
</dbReference>
<dbReference type="InterPro" id="IPR004358">
    <property type="entry name" value="Sig_transdc_His_kin-like_C"/>
</dbReference>
<dbReference type="PROSITE" id="PS50109">
    <property type="entry name" value="HIS_KIN"/>
    <property type="match status" value="1"/>
</dbReference>
<sequence length="596" mass="61853">MARQAEIRRAPHAQMTAQALETQAGLLPYALMAFAVSLPIFVWAGGHAPNAAWMSAAFVTFAVAWGMFYAVVNWLKEPAAQDLARRARVQLMGGLLWATATAQLAGFADGAGPVRETLLMISLAAGIMCLVFTAPWLPALLIVGPAAVAGPLAFLTLRQDNPDATHLAWGGTALAFALGFLVNRMLRRQYELAAEREGLAAERAEQAEAARRLARSKSDLVATLSDEIRNGLTGVAHVLAAAAGRGGRAAPSREQLAAGLDAVNELLSVLNTTLDAETAEAGRLTVEPQPTDVLAIARDLVLAHRPQASAKGLEIALHMDADLASGPAGAAIADPARVRQVLGALIGNAVKFTLRGRVEVRVTLPAAGRLAVEVADTGPGLSEDELALAFQPFQRIRRTSAGSPGAGLGLTLARQLATLMGGELRAHSAAGVGSCFTLELPWQADAVAPRPAAADQGQIGDPAERPRLRVLIAEDDSLAAASLRNGLEQLGHKVAQAADGHRAVELTRVCDFDVLMIAASAASDGPAVMSRIRGLEGAAGRTPMIALIGGDPDEAEVGLAAGASAILRKPFSMPALARALADALAVRACANDREVA</sequence>
<dbReference type="SUPFAM" id="SSF55874">
    <property type="entry name" value="ATPase domain of HSP90 chaperone/DNA topoisomerase II/histidine kinase"/>
    <property type="match status" value="1"/>
</dbReference>
<feature type="transmembrane region" description="Helical" evidence="7">
    <location>
        <begin position="26"/>
        <end position="45"/>
    </location>
</feature>
<gene>
    <name evidence="10" type="ORF">DJ017_11090</name>
</gene>
<dbReference type="AlphaFoldDB" id="A0A328AMV1"/>
<keyword evidence="7" id="KW-0472">Membrane</keyword>
<dbReference type="SMART" id="SM00448">
    <property type="entry name" value="REC"/>
    <property type="match status" value="1"/>
</dbReference>
<evidence type="ECO:0000256" key="7">
    <source>
        <dbReference type="SAM" id="Phobius"/>
    </source>
</evidence>
<keyword evidence="11" id="KW-1185">Reference proteome</keyword>
<organism evidence="10 11">
    <name type="scientific">Phenylobacterium soli</name>
    <dbReference type="NCBI Taxonomy" id="2170551"/>
    <lineage>
        <taxon>Bacteria</taxon>
        <taxon>Pseudomonadati</taxon>
        <taxon>Pseudomonadota</taxon>
        <taxon>Alphaproteobacteria</taxon>
        <taxon>Caulobacterales</taxon>
        <taxon>Caulobacteraceae</taxon>
        <taxon>Phenylobacterium</taxon>
    </lineage>
</organism>
<dbReference type="InterPro" id="IPR005467">
    <property type="entry name" value="His_kinase_dom"/>
</dbReference>
<dbReference type="GO" id="GO:0009927">
    <property type="term" value="F:histidine phosphotransfer kinase activity"/>
    <property type="evidence" value="ECO:0007669"/>
    <property type="project" value="TreeGrafter"/>
</dbReference>
<keyword evidence="7" id="KW-1133">Transmembrane helix</keyword>
<dbReference type="SMART" id="SM00387">
    <property type="entry name" value="HATPase_c"/>
    <property type="match status" value="1"/>
</dbReference>
<keyword evidence="5" id="KW-0418">Kinase</keyword>
<dbReference type="Gene3D" id="3.30.565.10">
    <property type="entry name" value="Histidine kinase-like ATPase, C-terminal domain"/>
    <property type="match status" value="1"/>
</dbReference>
<dbReference type="Gene3D" id="3.40.50.2300">
    <property type="match status" value="1"/>
</dbReference>
<accession>A0A328AMV1</accession>
<dbReference type="InterPro" id="IPR001789">
    <property type="entry name" value="Sig_transdc_resp-reg_receiver"/>
</dbReference>
<keyword evidence="7" id="KW-0812">Transmembrane</keyword>
<evidence type="ECO:0000256" key="1">
    <source>
        <dbReference type="ARBA" id="ARBA00000085"/>
    </source>
</evidence>
<dbReference type="InterPro" id="IPR011006">
    <property type="entry name" value="CheY-like_superfamily"/>
</dbReference>
<reference evidence="11" key="1">
    <citation type="submission" date="2018-05" db="EMBL/GenBank/DDBJ databases">
        <authorList>
            <person name="Li X."/>
        </authorList>
    </citation>
    <scope>NUCLEOTIDE SEQUENCE [LARGE SCALE GENOMIC DNA]</scope>
    <source>
        <strain evidence="11">LX32</strain>
    </source>
</reference>
<name>A0A328AMV1_9CAUL</name>
<evidence type="ECO:0000256" key="6">
    <source>
        <dbReference type="PROSITE-ProRule" id="PRU00169"/>
    </source>
</evidence>
<evidence type="ECO:0000256" key="4">
    <source>
        <dbReference type="ARBA" id="ARBA00022679"/>
    </source>
</evidence>
<evidence type="ECO:0000313" key="10">
    <source>
        <dbReference type="EMBL" id="RAK56312.1"/>
    </source>
</evidence>
<dbReference type="Pfam" id="PF00072">
    <property type="entry name" value="Response_reg"/>
    <property type="match status" value="1"/>
</dbReference>
<dbReference type="SUPFAM" id="SSF52172">
    <property type="entry name" value="CheY-like"/>
    <property type="match status" value="1"/>
</dbReference>
<dbReference type="InterPro" id="IPR003661">
    <property type="entry name" value="HisK_dim/P_dom"/>
</dbReference>
<dbReference type="EC" id="2.7.13.3" evidence="2"/>
<dbReference type="Gene3D" id="1.10.287.130">
    <property type="match status" value="1"/>
</dbReference>
<dbReference type="PANTHER" id="PTHR43047">
    <property type="entry name" value="TWO-COMPONENT HISTIDINE PROTEIN KINASE"/>
    <property type="match status" value="1"/>
</dbReference>
<feature type="transmembrane region" description="Helical" evidence="7">
    <location>
        <begin position="51"/>
        <end position="75"/>
    </location>
</feature>
<feature type="domain" description="Histidine kinase" evidence="8">
    <location>
        <begin position="223"/>
        <end position="444"/>
    </location>
</feature>
<dbReference type="Pfam" id="PF02518">
    <property type="entry name" value="HATPase_c"/>
    <property type="match status" value="1"/>
</dbReference>
<comment type="catalytic activity">
    <reaction evidence="1">
        <text>ATP + protein L-histidine = ADP + protein N-phospho-L-histidine.</text>
        <dbReference type="EC" id="2.7.13.3"/>
    </reaction>
</comment>
<dbReference type="PANTHER" id="PTHR43047:SF72">
    <property type="entry name" value="OSMOSENSING HISTIDINE PROTEIN KINASE SLN1"/>
    <property type="match status" value="1"/>
</dbReference>